<reference evidence="4 5" key="1">
    <citation type="submission" date="2007-08" db="EMBL/GenBank/DDBJ databases">
        <authorList>
            <consortium name="The Vibrio harveyi Genome Sequencing Project"/>
            <person name="Bassler B."/>
            <person name="Clifton S.W."/>
            <person name="Fulton L."/>
            <person name="Delehaunty K."/>
            <person name="Fronick C."/>
            <person name="Harrison M."/>
            <person name="Markivic C."/>
            <person name="Fulton R."/>
            <person name="Tin-Wollam A.-M."/>
            <person name="Shah N."/>
            <person name="Pepin K."/>
            <person name="Nash W."/>
            <person name="Thiruvilangam P."/>
            <person name="Bhonagiri V."/>
            <person name="Waters C."/>
            <person name="Tu K.C."/>
            <person name="Irgon J."/>
            <person name="Wilson R.K."/>
        </authorList>
    </citation>
    <scope>NUCLEOTIDE SEQUENCE [LARGE SCALE GENOMIC DNA]</scope>
    <source>
        <strain evidence="5">ATCC BAA-1116 / BB120</strain>
    </source>
</reference>
<dbReference type="InterPro" id="IPR011283">
    <property type="entry name" value="Acetoacetyl-CoA_reductase"/>
</dbReference>
<dbReference type="GO" id="GO:0042619">
    <property type="term" value="P:poly-hydroxybutyrate biosynthetic process"/>
    <property type="evidence" value="ECO:0007669"/>
    <property type="project" value="InterPro"/>
</dbReference>
<name>A7N3X1_VIBC1</name>
<evidence type="ECO:0000256" key="2">
    <source>
        <dbReference type="ARBA" id="ARBA00023002"/>
    </source>
</evidence>
<evidence type="ECO:0000313" key="5">
    <source>
        <dbReference type="Proteomes" id="UP000008152"/>
    </source>
</evidence>
<sequence>MAKNFASVLIRFFNAVKNGVFLMKKVALITGSKGGIGSAISSQLVNDGYRVIATYFTGKYECALEWFNEKGFTKDQVRLFELDVTDTAQCAEKLALILEEEGTIDVVINNAGITRDGVFKKMTAQAWNDVINTNLNSLFNVTQPLFAAMCEKGGGRIINISSVNGLKGQFGQANYSAAKAGMIGFSKALAYEGARSGVTVNVIAPGYTGTPMVEQMKPEVLESITSQIPMKRLATPEEIAASVSFLVSDAGAYITGETLSVNGGLYMH</sequence>
<dbReference type="NCBIfam" id="NF009466">
    <property type="entry name" value="PRK12826.1-2"/>
    <property type="match status" value="1"/>
</dbReference>
<comment type="similarity">
    <text evidence="1">Belongs to the short-chain dehydrogenases/reductases (SDR) family.</text>
</comment>
<dbReference type="KEGG" id="vha:VIBHAR_05365"/>
<dbReference type="InterPro" id="IPR002347">
    <property type="entry name" value="SDR_fam"/>
</dbReference>
<dbReference type="PRINTS" id="PR00081">
    <property type="entry name" value="GDHRDH"/>
</dbReference>
<accession>A7N3X1</accession>
<dbReference type="SUPFAM" id="SSF51735">
    <property type="entry name" value="NAD(P)-binding Rossmann-fold domains"/>
    <property type="match status" value="1"/>
</dbReference>
<evidence type="ECO:0000313" key="4">
    <source>
        <dbReference type="EMBL" id="ABU73270.1"/>
    </source>
</evidence>
<dbReference type="NCBIfam" id="TIGR01829">
    <property type="entry name" value="AcAcCoA_reduct"/>
    <property type="match status" value="1"/>
</dbReference>
<protein>
    <recommendedName>
        <fullName evidence="3">Ketoreductase domain-containing protein</fullName>
    </recommendedName>
</protein>
<dbReference type="Pfam" id="PF13561">
    <property type="entry name" value="adh_short_C2"/>
    <property type="match status" value="1"/>
</dbReference>
<dbReference type="PANTHER" id="PTHR42879">
    <property type="entry name" value="3-OXOACYL-(ACYL-CARRIER-PROTEIN) REDUCTASE"/>
    <property type="match status" value="1"/>
</dbReference>
<dbReference type="AlphaFoldDB" id="A7N3X1"/>
<organism evidence="4 5">
    <name type="scientific">Vibrio campbellii (strain ATCC BAA-1116)</name>
    <dbReference type="NCBI Taxonomy" id="2902295"/>
    <lineage>
        <taxon>Bacteria</taxon>
        <taxon>Pseudomonadati</taxon>
        <taxon>Pseudomonadota</taxon>
        <taxon>Gammaproteobacteria</taxon>
        <taxon>Vibrionales</taxon>
        <taxon>Vibrionaceae</taxon>
        <taxon>Vibrio</taxon>
    </lineage>
</organism>
<keyword evidence="2" id="KW-0560">Oxidoreductase</keyword>
<dbReference type="PANTHER" id="PTHR42879:SF2">
    <property type="entry name" value="3-OXOACYL-[ACYL-CARRIER-PROTEIN] REDUCTASE FABG"/>
    <property type="match status" value="1"/>
</dbReference>
<dbReference type="InterPro" id="IPR050259">
    <property type="entry name" value="SDR"/>
</dbReference>
<dbReference type="SMART" id="SM00822">
    <property type="entry name" value="PKS_KR"/>
    <property type="match status" value="1"/>
</dbReference>
<dbReference type="Proteomes" id="UP000008152">
    <property type="component" value="Chromosome II"/>
</dbReference>
<dbReference type="EMBL" id="CP000790">
    <property type="protein sequence ID" value="ABU73270.1"/>
    <property type="molecule type" value="Genomic_DNA"/>
</dbReference>
<evidence type="ECO:0000259" key="3">
    <source>
        <dbReference type="SMART" id="SM00822"/>
    </source>
</evidence>
<dbReference type="PATRIC" id="fig|338187.36.peg.4251"/>
<feature type="domain" description="Ketoreductase" evidence="3">
    <location>
        <begin position="25"/>
        <end position="206"/>
    </location>
</feature>
<proteinExistence type="inferred from homology"/>
<dbReference type="InterPro" id="IPR020904">
    <property type="entry name" value="Sc_DH/Rdtase_CS"/>
</dbReference>
<dbReference type="PROSITE" id="PS00061">
    <property type="entry name" value="ADH_SHORT"/>
    <property type="match status" value="1"/>
</dbReference>
<evidence type="ECO:0000256" key="1">
    <source>
        <dbReference type="ARBA" id="ARBA00006484"/>
    </source>
</evidence>
<dbReference type="FunFam" id="3.40.50.720:FF:000173">
    <property type="entry name" value="3-oxoacyl-[acyl-carrier protein] reductase"/>
    <property type="match status" value="1"/>
</dbReference>
<gene>
    <name evidence="4" type="ordered locus">VIBHAR_05365</name>
</gene>
<dbReference type="NCBIfam" id="NF009464">
    <property type="entry name" value="PRK12824.1"/>
    <property type="match status" value="1"/>
</dbReference>
<dbReference type="GO" id="GO:0005737">
    <property type="term" value="C:cytoplasm"/>
    <property type="evidence" value="ECO:0007669"/>
    <property type="project" value="InterPro"/>
</dbReference>
<dbReference type="PRINTS" id="PR00080">
    <property type="entry name" value="SDRFAMILY"/>
</dbReference>
<dbReference type="InterPro" id="IPR057326">
    <property type="entry name" value="KR_dom"/>
</dbReference>
<dbReference type="GO" id="GO:0018454">
    <property type="term" value="F:acetoacetyl-CoA reductase activity"/>
    <property type="evidence" value="ECO:0007669"/>
    <property type="project" value="InterPro"/>
</dbReference>
<dbReference type="GO" id="GO:0032787">
    <property type="term" value="P:monocarboxylic acid metabolic process"/>
    <property type="evidence" value="ECO:0007669"/>
    <property type="project" value="UniProtKB-ARBA"/>
</dbReference>
<dbReference type="CDD" id="cd05333">
    <property type="entry name" value="BKR_SDR_c"/>
    <property type="match status" value="1"/>
</dbReference>
<dbReference type="InterPro" id="IPR036291">
    <property type="entry name" value="NAD(P)-bd_dom_sf"/>
</dbReference>
<dbReference type="Gene3D" id="3.40.50.720">
    <property type="entry name" value="NAD(P)-binding Rossmann-like Domain"/>
    <property type="match status" value="1"/>
</dbReference>